<protein>
    <submittedName>
        <fullName evidence="1">Uncharacterized protein</fullName>
    </submittedName>
</protein>
<feature type="non-terminal residue" evidence="1">
    <location>
        <position position="1"/>
    </location>
</feature>
<accession>A0A2H0B2C4</accession>
<feature type="non-terminal residue" evidence="1">
    <location>
        <position position="180"/>
    </location>
</feature>
<proteinExistence type="predicted"/>
<evidence type="ECO:0000313" key="2">
    <source>
        <dbReference type="Proteomes" id="UP000231081"/>
    </source>
</evidence>
<reference evidence="1 2" key="1">
    <citation type="submission" date="2017-09" db="EMBL/GenBank/DDBJ databases">
        <title>Depth-based differentiation of microbial function through sediment-hosted aquifers and enrichment of novel symbionts in the deep terrestrial subsurface.</title>
        <authorList>
            <person name="Probst A.J."/>
            <person name="Ladd B."/>
            <person name="Jarett J.K."/>
            <person name="Geller-Mcgrath D.E."/>
            <person name="Sieber C.M."/>
            <person name="Emerson J.B."/>
            <person name="Anantharaman K."/>
            <person name="Thomas B.C."/>
            <person name="Malmstrom R."/>
            <person name="Stieglmeier M."/>
            <person name="Klingl A."/>
            <person name="Woyke T."/>
            <person name="Ryan C.M."/>
            <person name="Banfield J.F."/>
        </authorList>
    </citation>
    <scope>NUCLEOTIDE SEQUENCE [LARGE SCALE GENOMIC DNA]</scope>
    <source>
        <strain evidence="1">CG23_combo_of_CG06-09_8_20_14_all_47_9</strain>
    </source>
</reference>
<sequence length="180" mass="19911">NNVYQNGLRVLETVYLNAYDAKILIDLVQRTYFTVNDQEGIRVREQQNRTAKATSEIKSQIEAIQSVTEREKIDQGLAKTEISLSVIYNGLGIIRDICESPIYKGKIPDGHKTSLDTHRSTINSALTTLIRARQAISSTKITNTSRINAAEAEVARAEGSLQSAEDQLALILAPPRGEDL</sequence>
<dbReference type="Proteomes" id="UP000231081">
    <property type="component" value="Unassembled WGS sequence"/>
</dbReference>
<name>A0A2H0B2C4_9BACT</name>
<comment type="caution">
    <text evidence="1">The sequence shown here is derived from an EMBL/GenBank/DDBJ whole genome shotgun (WGS) entry which is preliminary data.</text>
</comment>
<evidence type="ECO:0000313" key="1">
    <source>
        <dbReference type="EMBL" id="PIP51817.1"/>
    </source>
</evidence>
<dbReference type="EMBL" id="PCSQ01000129">
    <property type="protein sequence ID" value="PIP51817.1"/>
    <property type="molecule type" value="Genomic_DNA"/>
</dbReference>
<dbReference type="AlphaFoldDB" id="A0A2H0B2C4"/>
<gene>
    <name evidence="1" type="ORF">COX09_05025</name>
</gene>
<organism evidence="1 2">
    <name type="scientific">Candidatus Beckwithbacteria bacterium CG23_combo_of_CG06-09_8_20_14_all_47_9</name>
    <dbReference type="NCBI Taxonomy" id="1974498"/>
    <lineage>
        <taxon>Bacteria</taxon>
        <taxon>Candidatus Beckwithiibacteriota</taxon>
    </lineage>
</organism>